<keyword evidence="4" id="KW-1185">Reference proteome</keyword>
<feature type="region of interest" description="Disordered" evidence="1">
    <location>
        <begin position="52"/>
        <end position="137"/>
    </location>
</feature>
<dbReference type="EMBL" id="CDHN01000001">
    <property type="protein sequence ID" value="CEJ80475.1"/>
    <property type="molecule type" value="Genomic_DNA"/>
</dbReference>
<dbReference type="AlphaFoldDB" id="A0A0A1T2Y7"/>
<name>A0A0A1T2Y7_9HYPO</name>
<dbReference type="Pfam" id="PF22980">
    <property type="entry name" value="Myb_DNA-bind_8"/>
    <property type="match status" value="1"/>
</dbReference>
<dbReference type="InterPro" id="IPR054505">
    <property type="entry name" value="Myb_DNA-bind_8"/>
</dbReference>
<dbReference type="Proteomes" id="UP000039046">
    <property type="component" value="Unassembled WGS sequence"/>
</dbReference>
<accession>A0A0A1T2Y7</accession>
<feature type="compositionally biased region" description="Basic and acidic residues" evidence="1">
    <location>
        <begin position="94"/>
        <end position="120"/>
    </location>
</feature>
<reference evidence="3 4" key="1">
    <citation type="journal article" date="2015" name="Genome Announc.">
        <title>Draft Genome Sequence and Gene Annotation of the Entomopathogenic Fungus Verticillium hemipterigenum.</title>
        <authorList>
            <person name="Horn F."/>
            <person name="Habel A."/>
            <person name="Scharf D.H."/>
            <person name="Dworschak J."/>
            <person name="Brakhage A.A."/>
            <person name="Guthke R."/>
            <person name="Hertweck C."/>
            <person name="Linde J."/>
        </authorList>
    </citation>
    <scope>NUCLEOTIDE SEQUENCE [LARGE SCALE GENOMIC DNA]</scope>
</reference>
<evidence type="ECO:0000256" key="1">
    <source>
        <dbReference type="SAM" id="MobiDB-lite"/>
    </source>
</evidence>
<dbReference type="STRING" id="1531966.A0A0A1T2Y7"/>
<evidence type="ECO:0000313" key="4">
    <source>
        <dbReference type="Proteomes" id="UP000039046"/>
    </source>
</evidence>
<dbReference type="OrthoDB" id="5353914at2759"/>
<evidence type="ECO:0000259" key="2">
    <source>
        <dbReference type="Pfam" id="PF22980"/>
    </source>
</evidence>
<proteinExistence type="predicted"/>
<protein>
    <recommendedName>
        <fullName evidence="2">Myb-like DNA-binding domain-containing protein</fullName>
    </recommendedName>
</protein>
<evidence type="ECO:0000313" key="3">
    <source>
        <dbReference type="EMBL" id="CEJ80475.1"/>
    </source>
</evidence>
<sequence length="137" mass="14564">MSKADAADHIRFLVACIKSTGAGRPDFDQVAEQLGIVTRGAAQKRYERLIKAHGLGPASAKPEKSEATEEDEANQTPKKRKAPAKARAPAAKKAKSDPVADSDVKVEGDSDEKVDPKLENDEAGPEGDQSCAPVKEE</sequence>
<organism evidence="3 4">
    <name type="scientific">[Torrubiella] hemipterigena</name>
    <dbReference type="NCBI Taxonomy" id="1531966"/>
    <lineage>
        <taxon>Eukaryota</taxon>
        <taxon>Fungi</taxon>
        <taxon>Dikarya</taxon>
        <taxon>Ascomycota</taxon>
        <taxon>Pezizomycotina</taxon>
        <taxon>Sordariomycetes</taxon>
        <taxon>Hypocreomycetidae</taxon>
        <taxon>Hypocreales</taxon>
        <taxon>Clavicipitaceae</taxon>
        <taxon>Clavicipitaceae incertae sedis</taxon>
        <taxon>'Torrubiella' clade</taxon>
    </lineage>
</organism>
<gene>
    <name evidence="3" type="ORF">VHEMI00655</name>
</gene>
<feature type="domain" description="Myb-like DNA-binding" evidence="2">
    <location>
        <begin position="7"/>
        <end position="54"/>
    </location>
</feature>